<evidence type="ECO:0000256" key="1">
    <source>
        <dbReference type="ARBA" id="ARBA00004323"/>
    </source>
</evidence>
<evidence type="ECO:0000256" key="2">
    <source>
        <dbReference type="ARBA" id="ARBA00008661"/>
    </source>
</evidence>
<evidence type="ECO:0000256" key="8">
    <source>
        <dbReference type="ARBA" id="ARBA00023034"/>
    </source>
</evidence>
<keyword evidence="8 10" id="KW-0333">Golgi apparatus</keyword>
<dbReference type="InterPro" id="IPR002659">
    <property type="entry name" value="Glyco_trans_31"/>
</dbReference>
<keyword evidence="5 10" id="KW-0812">Transmembrane</keyword>
<comment type="similarity">
    <text evidence="2 10">Belongs to the glycosyltransferase 31 family.</text>
</comment>
<dbReference type="Gene3D" id="3.90.550.50">
    <property type="match status" value="1"/>
</dbReference>
<keyword evidence="3 10" id="KW-0328">Glycosyltransferase</keyword>
<dbReference type="GO" id="GO:0000139">
    <property type="term" value="C:Golgi membrane"/>
    <property type="evidence" value="ECO:0007669"/>
    <property type="project" value="UniProtKB-SubCell"/>
</dbReference>
<evidence type="ECO:0000313" key="11">
    <source>
        <dbReference type="EMBL" id="CAD7228051.1"/>
    </source>
</evidence>
<feature type="transmembrane region" description="Helical" evidence="10">
    <location>
        <begin position="20"/>
        <end position="40"/>
    </location>
</feature>
<dbReference type="PANTHER" id="PTHR11214:SF3">
    <property type="entry name" value="BETA-1,3-GALACTOSYLTRANSFERASE 6"/>
    <property type="match status" value="1"/>
</dbReference>
<dbReference type="AlphaFoldDB" id="A0A7R8WAM0"/>
<evidence type="ECO:0000256" key="9">
    <source>
        <dbReference type="ARBA" id="ARBA00023136"/>
    </source>
</evidence>
<keyword evidence="6 10" id="KW-0735">Signal-anchor</keyword>
<name>A0A7R8WAM0_9CRUS</name>
<protein>
    <recommendedName>
        <fullName evidence="10">Hexosyltransferase</fullName>
        <ecNumber evidence="10">2.4.1.-</ecNumber>
    </recommendedName>
</protein>
<dbReference type="GO" id="GO:0006493">
    <property type="term" value="P:protein O-linked glycosylation"/>
    <property type="evidence" value="ECO:0007669"/>
    <property type="project" value="TreeGrafter"/>
</dbReference>
<dbReference type="OrthoDB" id="5512589at2759"/>
<evidence type="ECO:0000256" key="3">
    <source>
        <dbReference type="ARBA" id="ARBA00022676"/>
    </source>
</evidence>
<accession>A0A7R8WAM0</accession>
<evidence type="ECO:0000256" key="6">
    <source>
        <dbReference type="ARBA" id="ARBA00022968"/>
    </source>
</evidence>
<evidence type="ECO:0000256" key="7">
    <source>
        <dbReference type="ARBA" id="ARBA00022989"/>
    </source>
</evidence>
<dbReference type="Pfam" id="PF01762">
    <property type="entry name" value="Galactosyl_T"/>
    <property type="match status" value="1"/>
</dbReference>
<reference evidence="11" key="1">
    <citation type="submission" date="2020-11" db="EMBL/GenBank/DDBJ databases">
        <authorList>
            <person name="Tran Van P."/>
        </authorList>
    </citation>
    <scope>NUCLEOTIDE SEQUENCE</scope>
</reference>
<dbReference type="PANTHER" id="PTHR11214">
    <property type="entry name" value="BETA-1,3-N-ACETYLGLUCOSAMINYLTRANSFERASE"/>
    <property type="match status" value="1"/>
</dbReference>
<proteinExistence type="inferred from homology"/>
<sequence>MRCRRRCWREVLLQLEIPWIRALLLIFCGCSFFNAFLIVIRNQTARERTSYGSPANIRFFVSDEAHSSVNWMSEFSCINHSTMLSHQHFPCPVESSPSHAVESPQVSILFLVASKAEHYAKRQAIRRERTQPNLENLSEDAGNSAFAGEQIFVSKTKSTWGSHPHVSVLFLLSANSGTFSFQDNSGDILLIECEEHFSNLTLKTLAGLGFLERTCGRSEQSRHRIKWVAKTDDDVFINVPLLLSFLSTLGEAEPKIYGHLASGKEPFRDTDSKYFIRSEIFSEREFPDYVTGPAYIFPASLVSALLRTAWKEKYLPLEDVLLTGVVAHKLKISRINVPGFTNMDIQPFPTACELKNYVMTVHRVKARKQFAYWRQMQKECVPGDDSNNL</sequence>
<organism evidence="11">
    <name type="scientific">Cyprideis torosa</name>
    <dbReference type="NCBI Taxonomy" id="163714"/>
    <lineage>
        <taxon>Eukaryota</taxon>
        <taxon>Metazoa</taxon>
        <taxon>Ecdysozoa</taxon>
        <taxon>Arthropoda</taxon>
        <taxon>Crustacea</taxon>
        <taxon>Oligostraca</taxon>
        <taxon>Ostracoda</taxon>
        <taxon>Podocopa</taxon>
        <taxon>Podocopida</taxon>
        <taxon>Cytherocopina</taxon>
        <taxon>Cytheroidea</taxon>
        <taxon>Cytherideidae</taxon>
        <taxon>Cyprideis</taxon>
    </lineage>
</organism>
<gene>
    <name evidence="11" type="ORF">CTOB1V02_LOCUS5942</name>
</gene>
<evidence type="ECO:0000256" key="4">
    <source>
        <dbReference type="ARBA" id="ARBA00022679"/>
    </source>
</evidence>
<dbReference type="EMBL" id="OB661360">
    <property type="protein sequence ID" value="CAD7228051.1"/>
    <property type="molecule type" value="Genomic_DNA"/>
</dbReference>
<evidence type="ECO:0000256" key="5">
    <source>
        <dbReference type="ARBA" id="ARBA00022692"/>
    </source>
</evidence>
<keyword evidence="7 10" id="KW-1133">Transmembrane helix</keyword>
<dbReference type="EC" id="2.4.1.-" evidence="10"/>
<keyword evidence="4" id="KW-0808">Transferase</keyword>
<keyword evidence="9 10" id="KW-0472">Membrane</keyword>
<evidence type="ECO:0000256" key="10">
    <source>
        <dbReference type="RuleBase" id="RU363063"/>
    </source>
</evidence>
<dbReference type="GO" id="GO:0016758">
    <property type="term" value="F:hexosyltransferase activity"/>
    <property type="evidence" value="ECO:0007669"/>
    <property type="project" value="InterPro"/>
</dbReference>
<comment type="subcellular location">
    <subcellularLocation>
        <location evidence="1 10">Golgi apparatus membrane</location>
        <topology evidence="1 10">Single-pass type II membrane protein</topology>
    </subcellularLocation>
</comment>